<dbReference type="SMART" id="SM00186">
    <property type="entry name" value="FBG"/>
    <property type="match status" value="1"/>
</dbReference>
<dbReference type="Pfam" id="PF00147">
    <property type="entry name" value="Fibrinogen_C"/>
    <property type="match status" value="1"/>
</dbReference>
<protein>
    <recommendedName>
        <fullName evidence="1">Fibrinogen C-terminal domain-containing protein</fullName>
    </recommendedName>
</protein>
<dbReference type="SUPFAM" id="SSF56496">
    <property type="entry name" value="Fibrinogen C-terminal domain-like"/>
    <property type="match status" value="1"/>
</dbReference>
<sequence length="211" mass="24743">TIFVRHSTTPSPTGLRRHVFNFSQENYFSDLQDKEWKTILRRQDGSVDFNRNWTEYKFGFGNPDGEFFIGLEELHALTTYDTPKELLVVWQSFENETRYARYDRFRVGNEAEKYAMIELGTYNGDAGDSLGHHKGMKFSTPDQDNDTYASVNCAKKWMSGWWFFDCYRCNLAGVYKTTSTSGNGVEWRDWKKDTSLKLAEMRLRTNTLKCF</sequence>
<evidence type="ECO:0000259" key="1">
    <source>
        <dbReference type="PROSITE" id="PS51406"/>
    </source>
</evidence>
<dbReference type="InterPro" id="IPR014716">
    <property type="entry name" value="Fibrinogen_a/b/g_C_1"/>
</dbReference>
<proteinExistence type="predicted"/>
<dbReference type="VEuPathDB" id="VectorBase:SCAU009175"/>
<gene>
    <name evidence="2" type="primary">106095291</name>
</gene>
<evidence type="ECO:0000313" key="3">
    <source>
        <dbReference type="Proteomes" id="UP000095300"/>
    </source>
</evidence>
<accession>A0A1I8PLL0</accession>
<keyword evidence="3" id="KW-1185">Reference proteome</keyword>
<dbReference type="InterPro" id="IPR002181">
    <property type="entry name" value="Fibrinogen_a/b/g_C_dom"/>
</dbReference>
<reference evidence="2" key="1">
    <citation type="submission" date="2020-05" db="UniProtKB">
        <authorList>
            <consortium name="EnsemblMetazoa"/>
        </authorList>
    </citation>
    <scope>IDENTIFICATION</scope>
    <source>
        <strain evidence="2">USDA</strain>
    </source>
</reference>
<dbReference type="AlphaFoldDB" id="A0A1I8PLL0"/>
<feature type="domain" description="Fibrinogen C-terminal" evidence="1">
    <location>
        <begin position="1"/>
        <end position="207"/>
    </location>
</feature>
<dbReference type="CDD" id="cd00087">
    <property type="entry name" value="FReD"/>
    <property type="match status" value="1"/>
</dbReference>
<dbReference type="Gene3D" id="3.90.215.10">
    <property type="entry name" value="Gamma Fibrinogen, chain A, domain 1"/>
    <property type="match status" value="1"/>
</dbReference>
<dbReference type="PANTHER" id="PTHR19143">
    <property type="entry name" value="FIBRINOGEN/TENASCIN/ANGIOPOEITIN"/>
    <property type="match status" value="1"/>
</dbReference>
<evidence type="ECO:0000313" key="2">
    <source>
        <dbReference type="EnsemblMetazoa" id="SCAU009175-PA"/>
    </source>
</evidence>
<dbReference type="STRING" id="35570.A0A1I8PLL0"/>
<organism evidence="2 3">
    <name type="scientific">Stomoxys calcitrans</name>
    <name type="common">Stable fly</name>
    <name type="synonym">Conops calcitrans</name>
    <dbReference type="NCBI Taxonomy" id="35570"/>
    <lineage>
        <taxon>Eukaryota</taxon>
        <taxon>Metazoa</taxon>
        <taxon>Ecdysozoa</taxon>
        <taxon>Arthropoda</taxon>
        <taxon>Hexapoda</taxon>
        <taxon>Insecta</taxon>
        <taxon>Pterygota</taxon>
        <taxon>Neoptera</taxon>
        <taxon>Endopterygota</taxon>
        <taxon>Diptera</taxon>
        <taxon>Brachycera</taxon>
        <taxon>Muscomorpha</taxon>
        <taxon>Muscoidea</taxon>
        <taxon>Muscidae</taxon>
        <taxon>Stomoxys</taxon>
    </lineage>
</organism>
<dbReference type="PANTHER" id="PTHR19143:SF327">
    <property type="entry name" value="FI21813P1-RELATED"/>
    <property type="match status" value="1"/>
</dbReference>
<dbReference type="PROSITE" id="PS51406">
    <property type="entry name" value="FIBRINOGEN_C_2"/>
    <property type="match status" value="1"/>
</dbReference>
<dbReference type="GO" id="GO:0005615">
    <property type="term" value="C:extracellular space"/>
    <property type="evidence" value="ECO:0007669"/>
    <property type="project" value="TreeGrafter"/>
</dbReference>
<name>A0A1I8PLL0_STOCA</name>
<dbReference type="InterPro" id="IPR050373">
    <property type="entry name" value="Fibrinogen_C-term_domain"/>
</dbReference>
<dbReference type="Proteomes" id="UP000095300">
    <property type="component" value="Unassembled WGS sequence"/>
</dbReference>
<dbReference type="EnsemblMetazoa" id="SCAU009175-RA">
    <property type="protein sequence ID" value="SCAU009175-PA"/>
    <property type="gene ID" value="SCAU009175"/>
</dbReference>
<dbReference type="InterPro" id="IPR036056">
    <property type="entry name" value="Fibrinogen-like_C"/>
</dbReference>